<proteinExistence type="predicted"/>
<evidence type="ECO:0000256" key="1">
    <source>
        <dbReference type="SAM" id="Phobius"/>
    </source>
</evidence>
<dbReference type="EMBL" id="LNQP01000001">
    <property type="protein sequence ID" value="KSU89796.1"/>
    <property type="molecule type" value="Genomic_DNA"/>
</dbReference>
<sequence>MSGLIIVGVVGSTIIAASATESKLLKVGKYVESEMVHNLTCFILGVITAGSFFWLMWDLVQKFIWGFM</sequence>
<accession>A0A0V8JRX1</accession>
<name>A0A0V8JRX1_9BACI</name>
<keyword evidence="1" id="KW-0812">Transmembrane</keyword>
<gene>
    <name evidence="2" type="ORF">AS180_00045</name>
</gene>
<protein>
    <submittedName>
        <fullName evidence="2">Uncharacterized protein</fullName>
    </submittedName>
</protein>
<organism evidence="2 3">
    <name type="scientific">Priestia veravalensis</name>
    <dbReference type="NCBI Taxonomy" id="1414648"/>
    <lineage>
        <taxon>Bacteria</taxon>
        <taxon>Bacillati</taxon>
        <taxon>Bacillota</taxon>
        <taxon>Bacilli</taxon>
        <taxon>Bacillales</taxon>
        <taxon>Bacillaceae</taxon>
        <taxon>Priestia</taxon>
    </lineage>
</organism>
<evidence type="ECO:0000313" key="3">
    <source>
        <dbReference type="Proteomes" id="UP000053681"/>
    </source>
</evidence>
<keyword evidence="3" id="KW-1185">Reference proteome</keyword>
<dbReference type="AlphaFoldDB" id="A0A0V8JRX1"/>
<dbReference type="Proteomes" id="UP000053681">
    <property type="component" value="Unassembled WGS sequence"/>
</dbReference>
<feature type="transmembrane region" description="Helical" evidence="1">
    <location>
        <begin position="35"/>
        <end position="57"/>
    </location>
</feature>
<evidence type="ECO:0000313" key="2">
    <source>
        <dbReference type="EMBL" id="KSU89796.1"/>
    </source>
</evidence>
<keyword evidence="1" id="KW-0472">Membrane</keyword>
<comment type="caution">
    <text evidence="2">The sequence shown here is derived from an EMBL/GenBank/DDBJ whole genome shotgun (WGS) entry which is preliminary data.</text>
</comment>
<dbReference type="RefSeq" id="WP_062686132.1">
    <property type="nucleotide sequence ID" value="NZ_KQ758627.1"/>
</dbReference>
<reference evidence="2 3" key="1">
    <citation type="submission" date="2015-11" db="EMBL/GenBank/DDBJ databases">
        <title>Bacillus caseinolyticus sp nov.</title>
        <authorList>
            <person name="Dastager S.G."/>
            <person name="Mawlankar R."/>
        </authorList>
    </citation>
    <scope>NUCLEOTIDE SEQUENCE [LARGE SCALE GENOMIC DNA]</scope>
    <source>
        <strain evidence="2 3">SGD-V-76</strain>
    </source>
</reference>
<keyword evidence="1" id="KW-1133">Transmembrane helix</keyword>